<evidence type="ECO:0000256" key="2">
    <source>
        <dbReference type="SAM" id="Phobius"/>
    </source>
</evidence>
<sequence length="149" mass="15626">MAGCAAVTAVNGVPASATGYQWWTVWFQFFTLIYSIVVAVRMPSIHAARLRTYLLLMVTVQWTIVANSSRVDVDTSSGDLHSASGALLAGAILTLIVNFLLIIYWGLTDHGTASMGVHGETAAPRPGTAAPASPFPKAEPTSPATPVAV</sequence>
<name>A0A9D4TLD1_CHLVU</name>
<reference evidence="3" key="2">
    <citation type="submission" date="2020-11" db="EMBL/GenBank/DDBJ databases">
        <authorList>
            <person name="Cecchin M."/>
            <person name="Marcolungo L."/>
            <person name="Rossato M."/>
            <person name="Girolomoni L."/>
            <person name="Cosentino E."/>
            <person name="Cuine S."/>
            <person name="Li-Beisson Y."/>
            <person name="Delledonne M."/>
            <person name="Ballottari M."/>
        </authorList>
    </citation>
    <scope>NUCLEOTIDE SEQUENCE</scope>
    <source>
        <strain evidence="3">211/11P</strain>
        <tissue evidence="3">Whole cell</tissue>
    </source>
</reference>
<dbReference type="OrthoDB" id="509723at2759"/>
<evidence type="ECO:0000313" key="4">
    <source>
        <dbReference type="Proteomes" id="UP001055712"/>
    </source>
</evidence>
<proteinExistence type="predicted"/>
<feature type="transmembrane region" description="Helical" evidence="2">
    <location>
        <begin position="83"/>
        <end position="107"/>
    </location>
</feature>
<keyword evidence="4" id="KW-1185">Reference proteome</keyword>
<feature type="transmembrane region" description="Helical" evidence="2">
    <location>
        <begin position="52"/>
        <end position="71"/>
    </location>
</feature>
<protein>
    <submittedName>
        <fullName evidence="3">Uncharacterized protein</fullName>
    </submittedName>
</protein>
<dbReference type="EMBL" id="SIDB01000009">
    <property type="protein sequence ID" value="KAI3428584.1"/>
    <property type="molecule type" value="Genomic_DNA"/>
</dbReference>
<accession>A0A9D4TLD1</accession>
<reference evidence="3" key="1">
    <citation type="journal article" date="2019" name="Plant J.">
        <title>Chlorella vulgaris genome assembly and annotation reveals the molecular basis for metabolic acclimation to high light conditions.</title>
        <authorList>
            <person name="Cecchin M."/>
            <person name="Marcolungo L."/>
            <person name="Rossato M."/>
            <person name="Girolomoni L."/>
            <person name="Cosentino E."/>
            <person name="Cuine S."/>
            <person name="Li-Beisson Y."/>
            <person name="Delledonne M."/>
            <person name="Ballottari M."/>
        </authorList>
    </citation>
    <scope>NUCLEOTIDE SEQUENCE</scope>
    <source>
        <strain evidence="3">211/11P</strain>
    </source>
</reference>
<evidence type="ECO:0000313" key="3">
    <source>
        <dbReference type="EMBL" id="KAI3428584.1"/>
    </source>
</evidence>
<keyword evidence="2" id="KW-0812">Transmembrane</keyword>
<feature type="transmembrane region" description="Helical" evidence="2">
    <location>
        <begin position="20"/>
        <end position="40"/>
    </location>
</feature>
<feature type="compositionally biased region" description="Low complexity" evidence="1">
    <location>
        <begin position="122"/>
        <end position="132"/>
    </location>
</feature>
<gene>
    <name evidence="3" type="ORF">D9Q98_007406</name>
</gene>
<dbReference type="AlphaFoldDB" id="A0A9D4TLD1"/>
<dbReference type="Proteomes" id="UP001055712">
    <property type="component" value="Unassembled WGS sequence"/>
</dbReference>
<comment type="caution">
    <text evidence="3">The sequence shown here is derived from an EMBL/GenBank/DDBJ whole genome shotgun (WGS) entry which is preliminary data.</text>
</comment>
<keyword evidence="2" id="KW-0472">Membrane</keyword>
<organism evidence="3 4">
    <name type="scientific">Chlorella vulgaris</name>
    <name type="common">Green alga</name>
    <dbReference type="NCBI Taxonomy" id="3077"/>
    <lineage>
        <taxon>Eukaryota</taxon>
        <taxon>Viridiplantae</taxon>
        <taxon>Chlorophyta</taxon>
        <taxon>core chlorophytes</taxon>
        <taxon>Trebouxiophyceae</taxon>
        <taxon>Chlorellales</taxon>
        <taxon>Chlorellaceae</taxon>
        <taxon>Chlorella clade</taxon>
        <taxon>Chlorella</taxon>
    </lineage>
</organism>
<feature type="region of interest" description="Disordered" evidence="1">
    <location>
        <begin position="118"/>
        <end position="149"/>
    </location>
</feature>
<evidence type="ECO:0000256" key="1">
    <source>
        <dbReference type="SAM" id="MobiDB-lite"/>
    </source>
</evidence>
<keyword evidence="2" id="KW-1133">Transmembrane helix</keyword>